<dbReference type="Proteomes" id="UP000001542">
    <property type="component" value="Unassembled WGS sequence"/>
</dbReference>
<keyword evidence="2" id="KW-1185">Reference proteome</keyword>
<organism evidence="1 2">
    <name type="scientific">Trichomonas vaginalis (strain ATCC PRA-98 / G3)</name>
    <dbReference type="NCBI Taxonomy" id="412133"/>
    <lineage>
        <taxon>Eukaryota</taxon>
        <taxon>Metamonada</taxon>
        <taxon>Parabasalia</taxon>
        <taxon>Trichomonadida</taxon>
        <taxon>Trichomonadidae</taxon>
        <taxon>Trichomonas</taxon>
    </lineage>
</organism>
<reference evidence="1" key="2">
    <citation type="journal article" date="2007" name="Science">
        <title>Draft genome sequence of the sexually transmitted pathogen Trichomonas vaginalis.</title>
        <authorList>
            <person name="Carlton J.M."/>
            <person name="Hirt R.P."/>
            <person name="Silva J.C."/>
            <person name="Delcher A.L."/>
            <person name="Schatz M."/>
            <person name="Zhao Q."/>
            <person name="Wortman J.R."/>
            <person name="Bidwell S.L."/>
            <person name="Alsmark U.C.M."/>
            <person name="Besteiro S."/>
            <person name="Sicheritz-Ponten T."/>
            <person name="Noel C.J."/>
            <person name="Dacks J.B."/>
            <person name="Foster P.G."/>
            <person name="Simillion C."/>
            <person name="Van de Peer Y."/>
            <person name="Miranda-Saavedra D."/>
            <person name="Barton G.J."/>
            <person name="Westrop G.D."/>
            <person name="Mueller S."/>
            <person name="Dessi D."/>
            <person name="Fiori P.L."/>
            <person name="Ren Q."/>
            <person name="Paulsen I."/>
            <person name="Zhang H."/>
            <person name="Bastida-Corcuera F.D."/>
            <person name="Simoes-Barbosa A."/>
            <person name="Brown M.T."/>
            <person name="Hayes R.D."/>
            <person name="Mukherjee M."/>
            <person name="Okumura C.Y."/>
            <person name="Schneider R."/>
            <person name="Smith A.J."/>
            <person name="Vanacova S."/>
            <person name="Villalvazo M."/>
            <person name="Haas B.J."/>
            <person name="Pertea M."/>
            <person name="Feldblyum T.V."/>
            <person name="Utterback T.R."/>
            <person name="Shu C.L."/>
            <person name="Osoegawa K."/>
            <person name="de Jong P.J."/>
            <person name="Hrdy I."/>
            <person name="Horvathova L."/>
            <person name="Zubacova Z."/>
            <person name="Dolezal P."/>
            <person name="Malik S.B."/>
            <person name="Logsdon J.M. Jr."/>
            <person name="Henze K."/>
            <person name="Gupta A."/>
            <person name="Wang C.C."/>
            <person name="Dunne R.L."/>
            <person name="Upcroft J.A."/>
            <person name="Upcroft P."/>
            <person name="White O."/>
            <person name="Salzberg S.L."/>
            <person name="Tang P."/>
            <person name="Chiu C.-H."/>
            <person name="Lee Y.-S."/>
            <person name="Embley T.M."/>
            <person name="Coombs G.H."/>
            <person name="Mottram J.C."/>
            <person name="Tachezy J."/>
            <person name="Fraser-Liggett C.M."/>
            <person name="Johnson P.J."/>
        </authorList>
    </citation>
    <scope>NUCLEOTIDE SEQUENCE [LARGE SCALE GENOMIC DNA]</scope>
    <source>
        <strain evidence="1">G3</strain>
    </source>
</reference>
<dbReference type="EMBL" id="DS113216">
    <property type="protein sequence ID" value="EAY18677.1"/>
    <property type="molecule type" value="Genomic_DNA"/>
</dbReference>
<proteinExistence type="predicted"/>
<sequence>MSCPFMINLHITIPKLSKQIIWDAEPGTQVKSVIDSILKSMNIPDPELWNLFMLANDFIQIPRDSVCFDIGFSNATSFQLLQLETEPIEVYYKMQKASIAYDKFKPLSSIMEICLQIFNLSDNEQYLFMNPKSYTIEAMHSPTKLTKLILKPLQFRGRELVFPTLNFIEPSGLSSFPFVSLSKTIMQFQIRILFTTLKSQFGDFSLVNFTQEELEAVFKKYELNSGIGEIPFNQQITLLFVILAQFEEPLIPPDMIGFAKSIVKNDNQFKVCQQLYMFLLMLPVSSHSLISEFVICMSNSFVHSPIQSEIIAILQELFFKNSNPDEEEILFIKYILLFGAVLLHLPGSRNVCRIGNKIGFQSPIDPGSFYTINEKLMPSKTEDLKLDFNFELFDPDEEINRPIDLHTHISYLNASVNSFHQVIEEAKKLINQMKQKS</sequence>
<evidence type="ECO:0000313" key="1">
    <source>
        <dbReference type="EMBL" id="EAY18677.1"/>
    </source>
</evidence>
<dbReference type="VEuPathDB" id="TrichDB:TVAGG3_0580940"/>
<evidence type="ECO:0000313" key="2">
    <source>
        <dbReference type="Proteomes" id="UP000001542"/>
    </source>
</evidence>
<reference evidence="1" key="1">
    <citation type="submission" date="2006-10" db="EMBL/GenBank/DDBJ databases">
        <authorList>
            <person name="Amadeo P."/>
            <person name="Zhao Q."/>
            <person name="Wortman J."/>
            <person name="Fraser-Liggett C."/>
            <person name="Carlton J."/>
        </authorList>
    </citation>
    <scope>NUCLEOTIDE SEQUENCE</scope>
    <source>
        <strain evidence="1">G3</strain>
    </source>
</reference>
<protein>
    <submittedName>
        <fullName evidence="1">Uncharacterized protein</fullName>
    </submittedName>
</protein>
<dbReference type="RefSeq" id="XP_001579663.1">
    <property type="nucleotide sequence ID" value="XM_001579613.1"/>
</dbReference>
<dbReference type="InParanoid" id="A2DLP4"/>
<dbReference type="KEGG" id="tva:5464191"/>
<dbReference type="AlphaFoldDB" id="A2DLP4"/>
<name>A2DLP4_TRIV3</name>
<dbReference type="VEuPathDB" id="TrichDB:TVAG_062820"/>
<gene>
    <name evidence="1" type="ORF">TVAG_062820</name>
</gene>
<accession>A2DLP4</accession>